<protein>
    <recommendedName>
        <fullName evidence="4">Ribbon-helix-helix protein CopG domain-containing protein</fullName>
    </recommendedName>
</protein>
<evidence type="ECO:0008006" key="4">
    <source>
        <dbReference type="Google" id="ProtNLM"/>
    </source>
</evidence>
<accession>A0A514K4B7</accession>
<evidence type="ECO:0000313" key="1">
    <source>
        <dbReference type="EMBL" id="QDI73934.1"/>
    </source>
</evidence>
<sequence length="47" mass="5400">MSERITIVLDTDLAKKLRSIQAEQIRHEQKSISFSSVINSTLRKSLK</sequence>
<evidence type="ECO:0000313" key="2">
    <source>
        <dbReference type="EMBL" id="QDI73982.1"/>
    </source>
</evidence>
<name>A0A514K2U0_9VIRU</name>
<organism evidence="1 3">
    <name type="scientific">Nitrosopumilus spindle-shaped virus</name>
    <dbReference type="NCBI Taxonomy" id="2508184"/>
    <lineage>
        <taxon>Viruses</taxon>
        <taxon>Viruses incertae sedis</taxon>
        <taxon>Thaspiviridae</taxon>
        <taxon>Nitmarvirus</taxon>
        <taxon>Nitmarvirus maris</taxon>
        <taxon>Nitmarvirus NSV1</taxon>
    </lineage>
</organism>
<keyword evidence="3" id="KW-1185">Reference proteome</keyword>
<proteinExistence type="predicted"/>
<dbReference type="EMBL" id="MK570054">
    <property type="protein sequence ID" value="QDI73982.1"/>
    <property type="molecule type" value="Genomic_DNA"/>
</dbReference>
<accession>A0A514K2U0</accession>
<dbReference type="GeneID" id="80402601"/>
<dbReference type="KEGG" id="vg:55015682"/>
<reference evidence="1 3" key="1">
    <citation type="submission" date="2019-02" db="EMBL/GenBank/DDBJ databases">
        <title>Spindle-shaped viruses infect a marine ammonia-oxidizing thaumarchaeon.</title>
        <authorList>
            <person name="Kim J.-G."/>
            <person name="Kim S.-J."/>
            <person name="Rhee S.-K."/>
        </authorList>
    </citation>
    <scope>NUCLEOTIDE SEQUENCE [LARGE SCALE GENOMIC DNA]</scope>
    <source>
        <strain evidence="1">NSV1</strain>
        <strain evidence="2">NSV3</strain>
    </source>
</reference>
<dbReference type="Proteomes" id="UP000316651">
    <property type="component" value="Segment"/>
</dbReference>
<dbReference type="EMBL" id="MK570053">
    <property type="protein sequence ID" value="QDI73934.1"/>
    <property type="molecule type" value="Genomic_DNA"/>
</dbReference>
<dbReference type="GeneID" id="55015682"/>
<dbReference type="RefSeq" id="YP_010772874.1">
    <property type="nucleotide sequence ID" value="NC_074656.1"/>
</dbReference>
<dbReference type="KEGG" id="vg:80402601"/>
<dbReference type="RefSeq" id="YP_009824155.1">
    <property type="nucleotide sequence ID" value="NC_048199.1"/>
</dbReference>
<evidence type="ECO:0000313" key="3">
    <source>
        <dbReference type="Proteomes" id="UP000316651"/>
    </source>
</evidence>